<keyword evidence="3" id="KW-0808">Transferase</keyword>
<feature type="compositionally biased region" description="Basic and acidic residues" evidence="1">
    <location>
        <begin position="256"/>
        <end position="265"/>
    </location>
</feature>
<dbReference type="PANTHER" id="PTHR47183">
    <property type="entry name" value="GLUCOSE-1-PHOSPHATE CYTIDYLYLTRANSFERASE-RELATED"/>
    <property type="match status" value="1"/>
</dbReference>
<dbReference type="SUPFAM" id="SSF53448">
    <property type="entry name" value="Nucleotide-diphospho-sugar transferases"/>
    <property type="match status" value="1"/>
</dbReference>
<evidence type="ECO:0000256" key="1">
    <source>
        <dbReference type="SAM" id="MobiDB-lite"/>
    </source>
</evidence>
<name>A0A2T1HQR6_9HYPH</name>
<accession>A0A2T1HQR6</accession>
<organism evidence="3 4">
    <name type="scientific">Alsobacter soli</name>
    <dbReference type="NCBI Taxonomy" id="2109933"/>
    <lineage>
        <taxon>Bacteria</taxon>
        <taxon>Pseudomonadati</taxon>
        <taxon>Pseudomonadota</taxon>
        <taxon>Alphaproteobacteria</taxon>
        <taxon>Hyphomicrobiales</taxon>
        <taxon>Alsobacteraceae</taxon>
        <taxon>Alsobacter</taxon>
    </lineage>
</organism>
<protein>
    <submittedName>
        <fullName evidence="3">Glucose-1-phosphate cytidylyltransferase</fullName>
    </submittedName>
</protein>
<dbReference type="Proteomes" id="UP000239772">
    <property type="component" value="Unassembled WGS sequence"/>
</dbReference>
<dbReference type="InterPro" id="IPR029044">
    <property type="entry name" value="Nucleotide-diphossugar_trans"/>
</dbReference>
<dbReference type="InterPro" id="IPR005835">
    <property type="entry name" value="NTP_transferase_dom"/>
</dbReference>
<evidence type="ECO:0000259" key="2">
    <source>
        <dbReference type="Pfam" id="PF00483"/>
    </source>
</evidence>
<dbReference type="PANTHER" id="PTHR47183:SF3">
    <property type="entry name" value="TRANSFERASE"/>
    <property type="match status" value="1"/>
</dbReference>
<dbReference type="RefSeq" id="WP_106338066.1">
    <property type="nucleotide sequence ID" value="NZ_PVZS01000018.1"/>
</dbReference>
<dbReference type="GO" id="GO:0047343">
    <property type="term" value="F:glucose-1-phosphate cytidylyltransferase activity"/>
    <property type="evidence" value="ECO:0007669"/>
    <property type="project" value="InterPro"/>
</dbReference>
<gene>
    <name evidence="3" type="ORF">SLNSH_16265</name>
</gene>
<evidence type="ECO:0000313" key="4">
    <source>
        <dbReference type="Proteomes" id="UP000239772"/>
    </source>
</evidence>
<feature type="region of interest" description="Disordered" evidence="1">
    <location>
        <begin position="256"/>
        <end position="281"/>
    </location>
</feature>
<reference evidence="4" key="1">
    <citation type="submission" date="2018-03" db="EMBL/GenBank/DDBJ databases">
        <authorList>
            <person name="Sun L."/>
            <person name="Liu H."/>
            <person name="Chen W."/>
            <person name="Huang K."/>
            <person name="Liu W."/>
            <person name="Gao X."/>
        </authorList>
    </citation>
    <scope>NUCLEOTIDE SEQUENCE [LARGE SCALE GENOMIC DNA]</scope>
    <source>
        <strain evidence="4">SH9</strain>
    </source>
</reference>
<dbReference type="OrthoDB" id="9803871at2"/>
<proteinExistence type="predicted"/>
<dbReference type="AlphaFoldDB" id="A0A2T1HQR6"/>
<keyword evidence="3" id="KW-0548">Nucleotidyltransferase</keyword>
<sequence length="281" mass="32283">MKVVLFCGGLGTRIREYSESIPKPMIPVGHQPILHHVMDYYSQYGHKDFVLCLGYKANIVKDFFLNLKPQAFSDCIVSGFGSRVELLDEPKEDWRITMIDTGIWRNIGSRLWAVRDHVKNEKIFAANYSDGLTDVDLDDMVEKFEKSGALACFLAIRPPLTYHLADIGPDGMVREFRTSDRSEIWINGGYFLLRPEIFDYMNDGEELVMEPFSRLIAEGKLMAYKYEGFWRSMDTLRDRQMLEDMVERGEMPWKKRQDLLAKRPPEPAPQVAPAKASVAAS</sequence>
<feature type="domain" description="Nucleotidyl transferase" evidence="2">
    <location>
        <begin position="3"/>
        <end position="230"/>
    </location>
</feature>
<dbReference type="EMBL" id="PVZS01000018">
    <property type="protein sequence ID" value="PSC03986.1"/>
    <property type="molecule type" value="Genomic_DNA"/>
</dbReference>
<dbReference type="Gene3D" id="3.90.550.10">
    <property type="entry name" value="Spore Coat Polysaccharide Biosynthesis Protein SpsA, Chain A"/>
    <property type="match status" value="1"/>
</dbReference>
<dbReference type="Pfam" id="PF00483">
    <property type="entry name" value="NTP_transferase"/>
    <property type="match status" value="1"/>
</dbReference>
<comment type="caution">
    <text evidence="3">The sequence shown here is derived from an EMBL/GenBank/DDBJ whole genome shotgun (WGS) entry which is preliminary data.</text>
</comment>
<evidence type="ECO:0000313" key="3">
    <source>
        <dbReference type="EMBL" id="PSC03986.1"/>
    </source>
</evidence>
<keyword evidence="4" id="KW-1185">Reference proteome</keyword>
<dbReference type="InterPro" id="IPR013446">
    <property type="entry name" value="G1P_cyt_trans-like"/>
</dbReference>